<evidence type="ECO:0000256" key="1">
    <source>
        <dbReference type="ARBA" id="ARBA00004651"/>
    </source>
</evidence>
<accession>A0ABR8LIE7</accession>
<dbReference type="PANTHER" id="PTHR34820:SF4">
    <property type="entry name" value="INNER MEMBRANE PROTEIN YEBZ"/>
    <property type="match status" value="1"/>
</dbReference>
<dbReference type="EMBL" id="JABBXD010000001">
    <property type="protein sequence ID" value="MBD3584741.1"/>
    <property type="molecule type" value="Genomic_DNA"/>
</dbReference>
<keyword evidence="4 6" id="KW-1133">Transmembrane helix</keyword>
<proteinExistence type="inferred from homology"/>
<evidence type="ECO:0000256" key="4">
    <source>
        <dbReference type="ARBA" id="ARBA00022989"/>
    </source>
</evidence>
<comment type="function">
    <text evidence="6">Involved in copper resistance.</text>
</comment>
<evidence type="ECO:0000256" key="6">
    <source>
        <dbReference type="RuleBase" id="RU369037"/>
    </source>
</evidence>
<dbReference type="InterPro" id="IPR008457">
    <property type="entry name" value="Cu-R_CopD_dom"/>
</dbReference>
<feature type="domain" description="Copper resistance protein D" evidence="7">
    <location>
        <begin position="193"/>
        <end position="288"/>
    </location>
</feature>
<dbReference type="InterPro" id="IPR032694">
    <property type="entry name" value="CopC/D"/>
</dbReference>
<evidence type="ECO:0000256" key="3">
    <source>
        <dbReference type="ARBA" id="ARBA00022692"/>
    </source>
</evidence>
<dbReference type="PANTHER" id="PTHR34820">
    <property type="entry name" value="INNER MEMBRANE PROTEIN YEBZ"/>
    <property type="match status" value="1"/>
</dbReference>
<keyword evidence="6" id="KW-0997">Cell inner membrane</keyword>
<feature type="transmembrane region" description="Helical" evidence="6">
    <location>
        <begin position="233"/>
        <end position="252"/>
    </location>
</feature>
<gene>
    <name evidence="8" type="ORF">HHX48_03200</name>
</gene>
<reference evidence="8 9" key="1">
    <citation type="submission" date="2020-04" db="EMBL/GenBank/DDBJ databases">
        <title>Salinimonas sp. HHU 13199.</title>
        <authorList>
            <person name="Cui X."/>
            <person name="Zhang D."/>
        </authorList>
    </citation>
    <scope>NUCLEOTIDE SEQUENCE [LARGE SCALE GENOMIC DNA]</scope>
    <source>
        <strain evidence="8 9">HHU 13199</strain>
    </source>
</reference>
<keyword evidence="2 6" id="KW-1003">Cell membrane</keyword>
<organism evidence="8 9">
    <name type="scientific">Salinimonas profundi</name>
    <dbReference type="NCBI Taxonomy" id="2729140"/>
    <lineage>
        <taxon>Bacteria</taxon>
        <taxon>Pseudomonadati</taxon>
        <taxon>Pseudomonadota</taxon>
        <taxon>Gammaproteobacteria</taxon>
        <taxon>Alteromonadales</taxon>
        <taxon>Alteromonadaceae</taxon>
        <taxon>Alteromonas/Salinimonas group</taxon>
        <taxon>Salinimonas</taxon>
    </lineage>
</organism>
<keyword evidence="6" id="KW-0186">Copper</keyword>
<comment type="caution">
    <text evidence="8">The sequence shown here is derived from an EMBL/GenBank/DDBJ whole genome shotgun (WGS) entry which is preliminary data.</text>
</comment>
<evidence type="ECO:0000259" key="7">
    <source>
        <dbReference type="Pfam" id="PF05425"/>
    </source>
</evidence>
<dbReference type="Pfam" id="PF05425">
    <property type="entry name" value="CopD"/>
    <property type="match status" value="1"/>
</dbReference>
<feature type="transmembrane region" description="Helical" evidence="6">
    <location>
        <begin position="50"/>
        <end position="71"/>
    </location>
</feature>
<keyword evidence="5 6" id="KW-0472">Membrane</keyword>
<evidence type="ECO:0000313" key="9">
    <source>
        <dbReference type="Proteomes" id="UP000624419"/>
    </source>
</evidence>
<protein>
    <recommendedName>
        <fullName evidence="6">Copper resistance protein D</fullName>
    </recommendedName>
</protein>
<name>A0ABR8LIE7_9ALTE</name>
<keyword evidence="9" id="KW-1185">Reference proteome</keyword>
<keyword evidence="3 6" id="KW-0812">Transmembrane</keyword>
<dbReference type="RefSeq" id="WP_191022181.1">
    <property type="nucleotide sequence ID" value="NZ_JABBXD010000001.1"/>
</dbReference>
<evidence type="ECO:0000256" key="2">
    <source>
        <dbReference type="ARBA" id="ARBA00022475"/>
    </source>
</evidence>
<evidence type="ECO:0000256" key="5">
    <source>
        <dbReference type="ARBA" id="ARBA00023136"/>
    </source>
</evidence>
<feature type="transmembrane region" description="Helical" evidence="6">
    <location>
        <begin position="129"/>
        <end position="148"/>
    </location>
</feature>
<feature type="transmembrane region" description="Helical" evidence="6">
    <location>
        <begin position="272"/>
        <end position="292"/>
    </location>
</feature>
<dbReference type="Proteomes" id="UP000624419">
    <property type="component" value="Unassembled WGS sequence"/>
</dbReference>
<comment type="similarity">
    <text evidence="6">Belongs to the CopD family.</text>
</comment>
<feature type="transmembrane region" description="Helical" evidence="6">
    <location>
        <begin position="18"/>
        <end position="38"/>
    </location>
</feature>
<feature type="transmembrane region" description="Helical" evidence="6">
    <location>
        <begin position="160"/>
        <end position="182"/>
    </location>
</feature>
<feature type="transmembrane region" description="Helical" evidence="6">
    <location>
        <begin position="202"/>
        <end position="221"/>
    </location>
</feature>
<evidence type="ECO:0000313" key="8">
    <source>
        <dbReference type="EMBL" id="MBD3584741.1"/>
    </source>
</evidence>
<sequence>MTLSIFGFLQITGKLLSYLGYAAIAGAFYAPLLCGGSLQENVRRDTLPTYLRWCCIALIIGIAGALVWFFAKSGALASRGINGAFDPVILKILWSTAPGDALLIKLSAFSAALVMIFLYSLARYQHRQWFLMGVGVAMVVAATSSTLTGHISQQALPEHIALVLHIIAMSWWIGALPLLIVISYQHPPQCVKAIMVRFGHHAWLPVILLLVTGTGMLASLVDLPGALYRSLYGNIFMVKAVFVLMILGLAAWHKWQLVPKLTHRQHTLARSIQIECLIAISILLVTATFTTITGPEH</sequence>
<feature type="transmembrane region" description="Helical" evidence="6">
    <location>
        <begin position="102"/>
        <end position="122"/>
    </location>
</feature>
<comment type="subcellular location">
    <subcellularLocation>
        <location evidence="6">Cell inner membrane</location>
        <topology evidence="6">Multi-pass membrane protein</topology>
    </subcellularLocation>
    <subcellularLocation>
        <location evidence="1">Cell membrane</location>
        <topology evidence="1">Multi-pass membrane protein</topology>
    </subcellularLocation>
</comment>